<dbReference type="AlphaFoldDB" id="A0AAV2H7N4"/>
<organism evidence="4 5">
    <name type="scientific">Lymnaea stagnalis</name>
    <name type="common">Great pond snail</name>
    <name type="synonym">Helix stagnalis</name>
    <dbReference type="NCBI Taxonomy" id="6523"/>
    <lineage>
        <taxon>Eukaryota</taxon>
        <taxon>Metazoa</taxon>
        <taxon>Spiralia</taxon>
        <taxon>Lophotrochozoa</taxon>
        <taxon>Mollusca</taxon>
        <taxon>Gastropoda</taxon>
        <taxon>Heterobranchia</taxon>
        <taxon>Euthyneura</taxon>
        <taxon>Panpulmonata</taxon>
        <taxon>Hygrophila</taxon>
        <taxon>Lymnaeoidea</taxon>
        <taxon>Lymnaeidae</taxon>
        <taxon>Lymnaea</taxon>
    </lineage>
</organism>
<name>A0AAV2H7N4_LYMST</name>
<keyword evidence="1" id="KW-0812">Transmembrane</keyword>
<evidence type="ECO:0000256" key="1">
    <source>
        <dbReference type="SAM" id="Phobius"/>
    </source>
</evidence>
<evidence type="ECO:0000256" key="2">
    <source>
        <dbReference type="SAM" id="SignalP"/>
    </source>
</evidence>
<feature type="signal peptide" evidence="2">
    <location>
        <begin position="1"/>
        <end position="21"/>
    </location>
</feature>
<keyword evidence="2" id="KW-0732">Signal</keyword>
<comment type="caution">
    <text evidence="4">The sequence shown here is derived from an EMBL/GenBank/DDBJ whole genome shotgun (WGS) entry which is preliminary data.</text>
</comment>
<gene>
    <name evidence="4" type="ORF">GSLYS_00003638001</name>
</gene>
<evidence type="ECO:0000313" key="4">
    <source>
        <dbReference type="EMBL" id="CAL1529483.1"/>
    </source>
</evidence>
<feature type="chain" id="PRO_5043449694" description="Ig-like domain-containing protein" evidence="2">
    <location>
        <begin position="22"/>
        <end position="714"/>
    </location>
</feature>
<feature type="domain" description="Ig-like" evidence="3">
    <location>
        <begin position="455"/>
        <end position="540"/>
    </location>
</feature>
<proteinExistence type="predicted"/>
<feature type="transmembrane region" description="Helical" evidence="1">
    <location>
        <begin position="658"/>
        <end position="682"/>
    </location>
</feature>
<keyword evidence="1" id="KW-0472">Membrane</keyword>
<evidence type="ECO:0000313" key="5">
    <source>
        <dbReference type="Proteomes" id="UP001497497"/>
    </source>
</evidence>
<evidence type="ECO:0000259" key="3">
    <source>
        <dbReference type="PROSITE" id="PS50835"/>
    </source>
</evidence>
<dbReference type="InterPro" id="IPR007110">
    <property type="entry name" value="Ig-like_dom"/>
</dbReference>
<keyword evidence="1" id="KW-1133">Transmembrane helix</keyword>
<dbReference type="InterPro" id="IPR036179">
    <property type="entry name" value="Ig-like_dom_sf"/>
</dbReference>
<dbReference type="InterPro" id="IPR013783">
    <property type="entry name" value="Ig-like_fold"/>
</dbReference>
<accession>A0AAV2H7N4</accession>
<dbReference type="EMBL" id="CAXITT010000049">
    <property type="protein sequence ID" value="CAL1529483.1"/>
    <property type="molecule type" value="Genomic_DNA"/>
</dbReference>
<protein>
    <recommendedName>
        <fullName evidence="3">Ig-like domain-containing protein</fullName>
    </recommendedName>
</protein>
<dbReference type="SUPFAM" id="SSF48726">
    <property type="entry name" value="Immunoglobulin"/>
    <property type="match status" value="1"/>
</dbReference>
<dbReference type="PROSITE" id="PS50835">
    <property type="entry name" value="IG_LIKE"/>
    <property type="match status" value="1"/>
</dbReference>
<keyword evidence="5" id="KW-1185">Reference proteome</keyword>
<reference evidence="4 5" key="1">
    <citation type="submission" date="2024-04" db="EMBL/GenBank/DDBJ databases">
        <authorList>
            <consortium name="Genoscope - CEA"/>
            <person name="William W."/>
        </authorList>
    </citation>
    <scope>NUCLEOTIDE SEQUENCE [LARGE SCALE GENOMIC DNA]</scope>
</reference>
<sequence length="714" mass="79056">MKSIQCILIQIIIILIVHTSALPPCSFKRGIGIVMTCDVSQLNVTSLQWLVGGMMSEMYPYLTTCDLHGCDKQSYEGTHTFLATVQLDPTSTRIVNSSLRLPGDPFFSYFVGDYNCVPDGGQSIRICDDLNYYDDPTPPVCGPPIVADEEVKLSCTIDNVYPDPQCRINIASNGQVRNIATEVVVESSQMEDNPDYMSFSAVCNVSIPLKDLGVGDHMFQLVASANFNDTDLAQVYSNNVSLIISNAPQKPKCMYPVINTTSEDIAVECYTSYVHPALECEMEAYKNNIPLVVQTNVSYINDVALYQAKNMFVSKCYFSIPLSHIGPGSFKFMVTMYTDDNNATDINRTRITGDLTSPLLLKNPELKDLSKLCPLQVNAIPRPKWTSCACLLGEVGNPPGSVAWRSSDGMSFKDSTVWAFFDDFKANRTFTCKPQTPITDDLPGFTWAPAWQDPPVIARFTANGKEQQLQTDLNVSVTLDCQPGGTPLLKVVIIKGDSDIPLPSNGTSVLIEIRECTDTASYTCRALNTSGTAVDSRTLDILVKCPMQLVDKNVLPITVKSKSKINVDIPLQLLGYPKPTTFLLVRNIHNRSEDLMYWHDFDVEYNVTRRHIMYLVLTVRSVLNTANYTFTVGNGVGQFLDVDFSITITEDESSDVNIGAVVGGVVGGIVAVIFVVLFIYWAHRQRKNGRSNQANNEDVIHISRILTDENRINN</sequence>
<dbReference type="Gene3D" id="2.60.40.10">
    <property type="entry name" value="Immunoglobulins"/>
    <property type="match status" value="1"/>
</dbReference>
<dbReference type="Proteomes" id="UP001497497">
    <property type="component" value="Unassembled WGS sequence"/>
</dbReference>